<evidence type="ECO:0000313" key="4">
    <source>
        <dbReference type="Proteomes" id="UP000664132"/>
    </source>
</evidence>
<protein>
    <recommendedName>
        <fullName evidence="2">LITAF domain-containing protein</fullName>
    </recommendedName>
</protein>
<evidence type="ECO:0000313" key="3">
    <source>
        <dbReference type="EMBL" id="KAG4415537.1"/>
    </source>
</evidence>
<dbReference type="EMBL" id="JAFJYH010000219">
    <property type="protein sequence ID" value="KAG4415537.1"/>
    <property type="molecule type" value="Genomic_DNA"/>
</dbReference>
<dbReference type="PROSITE" id="PS51837">
    <property type="entry name" value="LITAF"/>
    <property type="match status" value="1"/>
</dbReference>
<sequence length="170" mass="18269">MASETPLVQQLGDAVVDGTKQPEIIISKKPKIVHHVAVPLDHLREFAAIVDCPLCGNREQTSTSTVAGSRAECAGLLICCFLTPILAWVPCVIPACKDVEHHCGVCKKKLAVWPRGSKVTEVVAKASPLTATTTQSEKQELAKDTSMSVEQKGVVTSRPEGVPDRIEQHP</sequence>
<dbReference type="Pfam" id="PF10601">
    <property type="entry name" value="zf-LITAF-like"/>
    <property type="match status" value="1"/>
</dbReference>
<dbReference type="Proteomes" id="UP000664132">
    <property type="component" value="Unassembled WGS sequence"/>
</dbReference>
<dbReference type="InterPro" id="IPR006629">
    <property type="entry name" value="LITAF"/>
</dbReference>
<keyword evidence="4" id="KW-1185">Reference proteome</keyword>
<gene>
    <name evidence="3" type="ORF">IFR04_011349</name>
</gene>
<feature type="domain" description="LITAF" evidence="2">
    <location>
        <begin position="32"/>
        <end position="115"/>
    </location>
</feature>
<accession>A0A8H7T9D8</accession>
<dbReference type="AlphaFoldDB" id="A0A8H7T9D8"/>
<feature type="region of interest" description="Disordered" evidence="1">
    <location>
        <begin position="130"/>
        <end position="170"/>
    </location>
</feature>
<evidence type="ECO:0000259" key="2">
    <source>
        <dbReference type="PROSITE" id="PS51837"/>
    </source>
</evidence>
<name>A0A8H7T9D8_9HELO</name>
<evidence type="ECO:0000256" key="1">
    <source>
        <dbReference type="SAM" id="MobiDB-lite"/>
    </source>
</evidence>
<feature type="compositionally biased region" description="Basic and acidic residues" evidence="1">
    <location>
        <begin position="161"/>
        <end position="170"/>
    </location>
</feature>
<comment type="caution">
    <text evidence="3">The sequence shown here is derived from an EMBL/GenBank/DDBJ whole genome shotgun (WGS) entry which is preliminary data.</text>
</comment>
<proteinExistence type="predicted"/>
<dbReference type="OrthoDB" id="5599753at2759"/>
<dbReference type="SMART" id="SM00714">
    <property type="entry name" value="LITAF"/>
    <property type="match status" value="1"/>
</dbReference>
<organism evidence="3 4">
    <name type="scientific">Cadophora malorum</name>
    <dbReference type="NCBI Taxonomy" id="108018"/>
    <lineage>
        <taxon>Eukaryota</taxon>
        <taxon>Fungi</taxon>
        <taxon>Dikarya</taxon>
        <taxon>Ascomycota</taxon>
        <taxon>Pezizomycotina</taxon>
        <taxon>Leotiomycetes</taxon>
        <taxon>Helotiales</taxon>
        <taxon>Ploettnerulaceae</taxon>
        <taxon>Cadophora</taxon>
    </lineage>
</organism>
<reference evidence="3" key="1">
    <citation type="submission" date="2021-02" db="EMBL/GenBank/DDBJ databases">
        <title>Genome sequence Cadophora malorum strain M34.</title>
        <authorList>
            <person name="Stefanovic E."/>
            <person name="Vu D."/>
            <person name="Scully C."/>
            <person name="Dijksterhuis J."/>
            <person name="Roader J."/>
            <person name="Houbraken J."/>
        </authorList>
    </citation>
    <scope>NUCLEOTIDE SEQUENCE</scope>
    <source>
        <strain evidence="3">M34</strain>
    </source>
</reference>